<feature type="region of interest" description="Disordered" evidence="1">
    <location>
        <begin position="121"/>
        <end position="194"/>
    </location>
</feature>
<dbReference type="Proteomes" id="UP000000492">
    <property type="component" value="Chromosome"/>
</dbReference>
<feature type="compositionally biased region" description="Basic and acidic residues" evidence="1">
    <location>
        <begin position="221"/>
        <end position="237"/>
    </location>
</feature>
<evidence type="ECO:0000259" key="3">
    <source>
        <dbReference type="SMART" id="SM00894"/>
    </source>
</evidence>
<keyword evidence="5" id="KW-1185">Reference proteome</keyword>
<keyword evidence="2" id="KW-0472">Membrane</keyword>
<feature type="transmembrane region" description="Helical" evidence="2">
    <location>
        <begin position="87"/>
        <end position="109"/>
    </location>
</feature>
<dbReference type="KEGG" id="crd:CRES_1478"/>
<dbReference type="EMBL" id="CP002857">
    <property type="protein sequence ID" value="AEI09832.1"/>
    <property type="molecule type" value="Genomic_DNA"/>
</dbReference>
<keyword evidence="2" id="KW-0812">Transmembrane</keyword>
<feature type="region of interest" description="Disordered" evidence="1">
    <location>
        <begin position="208"/>
        <end position="237"/>
    </location>
</feature>
<evidence type="ECO:0000256" key="1">
    <source>
        <dbReference type="SAM" id="MobiDB-lite"/>
    </source>
</evidence>
<dbReference type="AlphaFoldDB" id="F8DZL3"/>
<dbReference type="HOGENOM" id="CLU_105343_0_0_11"/>
<feature type="compositionally biased region" description="Polar residues" evidence="1">
    <location>
        <begin position="23"/>
        <end position="42"/>
    </location>
</feature>
<accession>F8DZL3</accession>
<dbReference type="STRING" id="662755.CRES_1478"/>
<reference evidence="4 5" key="1">
    <citation type="journal article" date="2012" name="BMC Genomics">
        <title>Complete genome sequence, lifestyle, and multi-drug resistance of the human pathogen Corynebacterium resistens DSM 45100 isolated from blood samples of a leukemia patient.</title>
        <authorList>
            <person name="Schroder J."/>
            <person name="Maus I."/>
            <person name="Meyer K."/>
            <person name="Wordemann S."/>
            <person name="Blom J."/>
            <person name="Jaenicke S."/>
            <person name="Schneider J."/>
            <person name="Trost E."/>
            <person name="Tauch A."/>
        </authorList>
    </citation>
    <scope>NUCLEOTIDE SEQUENCE [LARGE SCALE GENOMIC DNA]</scope>
    <source>
        <strain evidence="5">DSM 45100 / JCM 12819 / CCUG 50093 / GTC 2026 / SICGH 158</strain>
    </source>
</reference>
<organism evidence="4 5">
    <name type="scientific">Corynebacterium resistens (strain DSM 45100 / JCM 12819 / GTC 2026 / SICGH 158)</name>
    <dbReference type="NCBI Taxonomy" id="662755"/>
    <lineage>
        <taxon>Bacteria</taxon>
        <taxon>Bacillati</taxon>
        <taxon>Actinomycetota</taxon>
        <taxon>Actinomycetes</taxon>
        <taxon>Mycobacteriales</taxon>
        <taxon>Corynebacteriaceae</taxon>
        <taxon>Corynebacterium</taxon>
    </lineage>
</organism>
<sequence>MVAGLSISLVISGISPAVAQEESPLSSLAGSATAQNTENNTDPAEKKDTSTSEGNGAPSGSGTSDDGAKQSDDLSSQPVGSTDVRTVFGVVVGALAIGGLISAGINWAIQARILPNPFAPAKKAPAKKPAITPAKKAAVKKAPAKKSAVTPAKKAPTHPAPAKPSPKPAPAPRPAPAPVKKPAPRPAPAPRPQNVYYANCKDVWNRLGHPITANDAGYSGRLDRDGDGIACESRPRY</sequence>
<evidence type="ECO:0000256" key="2">
    <source>
        <dbReference type="SAM" id="Phobius"/>
    </source>
</evidence>
<dbReference type="eggNOG" id="COG1525">
    <property type="taxonomic scope" value="Bacteria"/>
</dbReference>
<gene>
    <name evidence="4" type="ordered locus">CRES_1478</name>
</gene>
<name>F8DZL3_CORRG</name>
<dbReference type="InterPro" id="IPR008613">
    <property type="entry name" value="Excalibur_Ca-bd_domain"/>
</dbReference>
<feature type="region of interest" description="Disordered" evidence="1">
    <location>
        <begin position="22"/>
        <end position="80"/>
    </location>
</feature>
<feature type="domain" description="Excalibur calcium-binding" evidence="3">
    <location>
        <begin position="196"/>
        <end position="232"/>
    </location>
</feature>
<evidence type="ECO:0000313" key="4">
    <source>
        <dbReference type="EMBL" id="AEI09832.1"/>
    </source>
</evidence>
<feature type="compositionally biased region" description="Pro residues" evidence="1">
    <location>
        <begin position="158"/>
        <end position="191"/>
    </location>
</feature>
<keyword evidence="2" id="KW-1133">Transmembrane helix</keyword>
<feature type="compositionally biased region" description="Polar residues" evidence="1">
    <location>
        <begin position="51"/>
        <end position="64"/>
    </location>
</feature>
<feature type="compositionally biased region" description="Low complexity" evidence="1">
    <location>
        <begin position="121"/>
        <end position="136"/>
    </location>
</feature>
<protein>
    <recommendedName>
        <fullName evidence="3">Excalibur calcium-binding domain-containing protein</fullName>
    </recommendedName>
</protein>
<dbReference type="Pfam" id="PF05901">
    <property type="entry name" value="Excalibur"/>
    <property type="match status" value="1"/>
</dbReference>
<evidence type="ECO:0000313" key="5">
    <source>
        <dbReference type="Proteomes" id="UP000000492"/>
    </source>
</evidence>
<proteinExistence type="predicted"/>
<dbReference type="SMART" id="SM00894">
    <property type="entry name" value="Excalibur"/>
    <property type="match status" value="1"/>
</dbReference>
<feature type="compositionally biased region" description="Low complexity" evidence="1">
    <location>
        <begin position="145"/>
        <end position="154"/>
    </location>
</feature>